<dbReference type="InterPro" id="IPR036890">
    <property type="entry name" value="HATPase_C_sf"/>
</dbReference>
<dbReference type="EMBL" id="JBHFEH010000133">
    <property type="protein sequence ID" value="KAL2045858.1"/>
    <property type="molecule type" value="Genomic_DNA"/>
</dbReference>
<organism evidence="2 3">
    <name type="scientific">Lepraria finkii</name>
    <dbReference type="NCBI Taxonomy" id="1340010"/>
    <lineage>
        <taxon>Eukaryota</taxon>
        <taxon>Fungi</taxon>
        <taxon>Dikarya</taxon>
        <taxon>Ascomycota</taxon>
        <taxon>Pezizomycotina</taxon>
        <taxon>Lecanoromycetes</taxon>
        <taxon>OSLEUM clade</taxon>
        <taxon>Lecanoromycetidae</taxon>
        <taxon>Lecanorales</taxon>
        <taxon>Lecanorineae</taxon>
        <taxon>Stereocaulaceae</taxon>
        <taxon>Lepraria</taxon>
    </lineage>
</organism>
<reference evidence="2 3" key="1">
    <citation type="submission" date="2024-09" db="EMBL/GenBank/DDBJ databases">
        <title>Rethinking Asexuality: The Enigmatic Case of Functional Sexual Genes in Lepraria (Stereocaulaceae).</title>
        <authorList>
            <person name="Doellman M."/>
            <person name="Sun Y."/>
            <person name="Barcenas-Pena A."/>
            <person name="Lumbsch H.T."/>
            <person name="Grewe F."/>
        </authorList>
    </citation>
    <scope>NUCLEOTIDE SEQUENCE [LARGE SCALE GENOMIC DNA]</scope>
    <source>
        <strain evidence="2 3">Grewe 0041</strain>
    </source>
</reference>
<gene>
    <name evidence="2" type="ORF">ABVK25_012008</name>
</gene>
<dbReference type="InterPro" id="IPR058210">
    <property type="entry name" value="SACS/Nov_dom"/>
</dbReference>
<dbReference type="InterPro" id="IPR052972">
    <property type="entry name" value="Sacsin_chaperone_reg"/>
</dbReference>
<dbReference type="PANTHER" id="PTHR15600">
    <property type="entry name" value="SACSIN"/>
    <property type="match status" value="1"/>
</dbReference>
<keyword evidence="3" id="KW-1185">Reference proteome</keyword>
<dbReference type="Proteomes" id="UP001590951">
    <property type="component" value="Unassembled WGS sequence"/>
</dbReference>
<dbReference type="Pfam" id="PF25794">
    <property type="entry name" value="SACS"/>
    <property type="match status" value="1"/>
</dbReference>
<name>A0ABR4AL89_9LECA</name>
<sequence>MAPLPRRQNPQRQPLTVSLRKICGDYPAGAGVLRELLQNADDAGASTVKFVLDTSRHPESPVLVEGLSQYQGPALLAYNDALFSEKDFRSLASLGDSKKVHDKATTGKFGLGFSSVYNWTDCPSILSGSTLLFLDPHHSWSRTFDPPGGPDYDFPASAKDEAMANQLRCFSLINSRWECPFDGTIIRIPLRNTSQAKWSEISSKEASIHNVRYSMDSFAGEMGSNGLLFLRSVHRIVLSVDDQRLDEVEILNRHDLISPKNRLKDVLDGVMNDGLTGGEAYHEVRLRHWAAKRETLKTFAVLNSVAGSAPDTSLARWAASEKLFPWVAVAAQITDHDKSRDPGRLYSVLPLPILTGLPVHIHGLFSISADRSRLHGLDERGAQDDRPESWNKFLFSQMIPGAWAKLLVNVCQKHQVQDLFHLWPTTTAEVHQWWYGMSRAVIDVVSRSNDPVWFTEFGYVSIRDGLLASAATDAQQKRACREAEIRVIYLTDQLFKEARQTPGSRSLCPETLYEGLRETRSSERLSSQSKLVVLEYLQHQIPLTDLAALEIFPFEDGTFRSLTSTPIFLHRDVFDKMLFARQPESCIDTDRLSKVTSAWLYERVKDNSIVRYRTPTDLCDYFSNHIANGSSDTLVFGEEERSMLSQVWEWIMRHCQRDLPLSALGSLWLVPLHDSGVRRLMPLDVSNSATWFDTGKGKELALKLVAVDPNNAPKLVADDALTDVTLRHLLSLAEKERSLYLKDGKKFGDFINFLEEGRTLLQNATEDVKDSVFQMVKELYLVRNGIDLDVDTDTLRSLCIFKEVQWPVGVTGLSTMIRSSTDLTRNAAFVGMRKLVPLPLSSNQVFLDATDEWVSLLFEDLGLAKCLDEIQILEELVIPALQDGGYKHMTSNLRVDVTELLFQNYFRLSPSAQGYVPNLPVVPLEKRKDDEIVSFACPVDIVDPDESALVSLYFEHEMTRPEGHFYHRYSGVLASCGVKKRLDEGSRPGSHQNL</sequence>
<protein>
    <recommendedName>
        <fullName evidence="1">Sacsin/Nov domain-containing protein</fullName>
    </recommendedName>
</protein>
<dbReference type="NCBIfam" id="NF047352">
    <property type="entry name" value="P_loop_sacsin"/>
    <property type="match status" value="1"/>
</dbReference>
<dbReference type="SUPFAM" id="SSF55874">
    <property type="entry name" value="ATPase domain of HSP90 chaperone/DNA topoisomerase II/histidine kinase"/>
    <property type="match status" value="1"/>
</dbReference>
<evidence type="ECO:0000313" key="3">
    <source>
        <dbReference type="Proteomes" id="UP001590951"/>
    </source>
</evidence>
<dbReference type="PANTHER" id="PTHR15600:SF42">
    <property type="entry name" value="SACSIN"/>
    <property type="match status" value="1"/>
</dbReference>
<evidence type="ECO:0000313" key="2">
    <source>
        <dbReference type="EMBL" id="KAL2045858.1"/>
    </source>
</evidence>
<accession>A0ABR4AL89</accession>
<comment type="caution">
    <text evidence="2">The sequence shown here is derived from an EMBL/GenBank/DDBJ whole genome shotgun (WGS) entry which is preliminary data.</text>
</comment>
<feature type="domain" description="Sacsin/Nov" evidence="1">
    <location>
        <begin position="13"/>
        <end position="245"/>
    </location>
</feature>
<evidence type="ECO:0000259" key="1">
    <source>
        <dbReference type="Pfam" id="PF25794"/>
    </source>
</evidence>
<proteinExistence type="predicted"/>